<keyword evidence="3" id="KW-1185">Reference proteome</keyword>
<evidence type="ECO:0000313" key="2">
    <source>
        <dbReference type="EnsemblPlants" id="Solyc07g015840.1.1"/>
    </source>
</evidence>
<organism evidence="2">
    <name type="scientific">Solanum lycopersicum</name>
    <name type="common">Tomato</name>
    <name type="synonym">Lycopersicon esculentum</name>
    <dbReference type="NCBI Taxonomy" id="4081"/>
    <lineage>
        <taxon>Eukaryota</taxon>
        <taxon>Viridiplantae</taxon>
        <taxon>Streptophyta</taxon>
        <taxon>Embryophyta</taxon>
        <taxon>Tracheophyta</taxon>
        <taxon>Spermatophyta</taxon>
        <taxon>Magnoliopsida</taxon>
        <taxon>eudicotyledons</taxon>
        <taxon>Gunneridae</taxon>
        <taxon>Pentapetalae</taxon>
        <taxon>asterids</taxon>
        <taxon>lamiids</taxon>
        <taxon>Solanales</taxon>
        <taxon>Solanaceae</taxon>
        <taxon>Solanoideae</taxon>
        <taxon>Solaneae</taxon>
        <taxon>Solanum</taxon>
        <taxon>Solanum subgen. Lycopersicon</taxon>
    </lineage>
</organism>
<dbReference type="HOGENOM" id="CLU_1752913_0_0_1"/>
<dbReference type="AlphaFoldDB" id="K4CCA2"/>
<feature type="compositionally biased region" description="Basic and acidic residues" evidence="1">
    <location>
        <begin position="26"/>
        <end position="44"/>
    </location>
</feature>
<feature type="compositionally biased region" description="Basic and acidic residues" evidence="1">
    <location>
        <begin position="94"/>
        <end position="107"/>
    </location>
</feature>
<dbReference type="PaxDb" id="4081-Solyc07g015840.1.1"/>
<dbReference type="Proteomes" id="UP000004994">
    <property type="component" value="Chromosome 7"/>
</dbReference>
<dbReference type="EnsemblPlants" id="Solyc07g015840.1.1">
    <property type="protein sequence ID" value="Solyc07g015840.1.1"/>
    <property type="gene ID" value="Solyc07g015840.1"/>
</dbReference>
<feature type="region of interest" description="Disordered" evidence="1">
    <location>
        <begin position="63"/>
        <end position="108"/>
    </location>
</feature>
<reference evidence="2" key="2">
    <citation type="submission" date="2015-06" db="UniProtKB">
        <authorList>
            <consortium name="EnsemblPlants"/>
        </authorList>
    </citation>
    <scope>IDENTIFICATION</scope>
    <source>
        <strain evidence="2">cv. Heinz 1706</strain>
    </source>
</reference>
<evidence type="ECO:0000313" key="3">
    <source>
        <dbReference type="Proteomes" id="UP000004994"/>
    </source>
</evidence>
<protein>
    <submittedName>
        <fullName evidence="2">Uncharacterized protein</fullName>
    </submittedName>
</protein>
<dbReference type="InParanoid" id="K4CCA2"/>
<accession>K4CCA2</accession>
<feature type="region of interest" description="Disordered" evidence="1">
    <location>
        <begin position="17"/>
        <end position="46"/>
    </location>
</feature>
<reference evidence="2" key="1">
    <citation type="journal article" date="2012" name="Nature">
        <title>The tomato genome sequence provides insights into fleshy fruit evolution.</title>
        <authorList>
            <consortium name="Tomato Genome Consortium"/>
        </authorList>
    </citation>
    <scope>NUCLEOTIDE SEQUENCE [LARGE SCALE GENOMIC DNA]</scope>
    <source>
        <strain evidence="2">cv. Heinz 1706</strain>
    </source>
</reference>
<dbReference type="Gramene" id="Solyc07g015840.1.1">
    <property type="protein sequence ID" value="Solyc07g015840.1.1"/>
    <property type="gene ID" value="Solyc07g015840.1"/>
</dbReference>
<evidence type="ECO:0000256" key="1">
    <source>
        <dbReference type="SAM" id="MobiDB-lite"/>
    </source>
</evidence>
<proteinExistence type="predicted"/>
<sequence length="149" mass="16827">MKDNDSIMIFGVKIEKGRKSPMKMVQNKEKSNAEKKKSVEDTKTKNKNNLYDFVEKTVLGKEQPEDIKASKPGATIDNMDNSPGIGASARYKHVHESTSKPPKEDVRTSIQQNDIVQSPSQAKRQKVLKYTVSLNFLLLLCIVKKTNYV</sequence>
<name>K4CCA2_SOLLC</name>